<dbReference type="SUPFAM" id="SSF52266">
    <property type="entry name" value="SGNH hydrolase"/>
    <property type="match status" value="1"/>
</dbReference>
<keyword evidence="1" id="KW-1133">Transmembrane helix</keyword>
<proteinExistence type="predicted"/>
<keyword evidence="1" id="KW-0472">Membrane</keyword>
<accession>A0AAU9DJJ3</accession>
<dbReference type="Gene3D" id="3.40.50.1110">
    <property type="entry name" value="SGNH hydrolase"/>
    <property type="match status" value="1"/>
</dbReference>
<dbReference type="Pfam" id="PF13472">
    <property type="entry name" value="Lipase_GDSL_2"/>
    <property type="match status" value="1"/>
</dbReference>
<keyword evidence="1" id="KW-0812">Transmembrane</keyword>
<evidence type="ECO:0000256" key="1">
    <source>
        <dbReference type="SAM" id="Phobius"/>
    </source>
</evidence>
<gene>
    <name evidence="3" type="ORF">XA3_10920</name>
</gene>
<dbReference type="KEGG" id="xap:XA3_10920"/>
<evidence type="ECO:0000313" key="4">
    <source>
        <dbReference type="Proteomes" id="UP001321861"/>
    </source>
</evidence>
<name>A0AAU9DJJ3_9LACO</name>
<reference evidence="3 4" key="1">
    <citation type="journal article" date="2023" name="Microbiol. Spectr.">
        <title>Symbiosis of Carpenter Bees with Uncharacterized Lactic Acid Bacteria Showing NAD Auxotrophy.</title>
        <authorList>
            <person name="Kawasaki S."/>
            <person name="Ozawa K."/>
            <person name="Mori T."/>
            <person name="Yamamoto A."/>
            <person name="Ito M."/>
            <person name="Ohkuma M."/>
            <person name="Sakamoto M."/>
            <person name="Matsutani M."/>
        </authorList>
    </citation>
    <scope>NUCLEOTIDE SEQUENCE [LARGE SCALE GENOMIC DNA]</scope>
    <source>
        <strain evidence="3 4">XA3</strain>
    </source>
</reference>
<evidence type="ECO:0000259" key="2">
    <source>
        <dbReference type="Pfam" id="PF13472"/>
    </source>
</evidence>
<organism evidence="3 4">
    <name type="scientific">Xylocopilactobacillus apicola</name>
    <dbReference type="NCBI Taxonomy" id="2932184"/>
    <lineage>
        <taxon>Bacteria</taxon>
        <taxon>Bacillati</taxon>
        <taxon>Bacillota</taxon>
        <taxon>Bacilli</taxon>
        <taxon>Lactobacillales</taxon>
        <taxon>Lactobacillaceae</taxon>
        <taxon>Xylocopilactobacillus</taxon>
    </lineage>
</organism>
<dbReference type="PANTHER" id="PTHR30383">
    <property type="entry name" value="THIOESTERASE 1/PROTEASE 1/LYSOPHOSPHOLIPASE L1"/>
    <property type="match status" value="1"/>
</dbReference>
<dbReference type="RefSeq" id="WP_317636523.1">
    <property type="nucleotide sequence ID" value="NZ_AP026802.1"/>
</dbReference>
<dbReference type="InterPro" id="IPR051532">
    <property type="entry name" value="Ester_Hydrolysis_Enzymes"/>
</dbReference>
<sequence length="269" mass="30907">MKNKRTNFVKTILIFLGIIFFAFLFFELLIPRPKSYKSVEMQPQKIVYTAVGDSITHGIGDTNDNEGFVGALKDRLEQEKNVKVKSNNYGYTGETSSSVRKKIENNQKLRTSLKNADLITVEMGGNDIIYTIQKNFLKLEKKEFEPRAKDYQANLNASLKEIRKLNGKAKIVVLGIYNPFYLYFNQIKDLNQLFKEWNKITIESTKKVDDAYYQDVDGLINGKNAKKVVDGKIINRYLSTKDDVHPNGLGYGLIANKLYDLINLKRLLR</sequence>
<dbReference type="AlphaFoldDB" id="A0AAU9DJJ3"/>
<dbReference type="PANTHER" id="PTHR30383:SF27">
    <property type="entry name" value="SPORE GERMINATION LIPASE LIPC"/>
    <property type="match status" value="1"/>
</dbReference>
<dbReference type="EMBL" id="AP026802">
    <property type="protein sequence ID" value="BDR58651.1"/>
    <property type="molecule type" value="Genomic_DNA"/>
</dbReference>
<evidence type="ECO:0000313" key="3">
    <source>
        <dbReference type="EMBL" id="BDR58651.1"/>
    </source>
</evidence>
<keyword evidence="4" id="KW-1185">Reference proteome</keyword>
<feature type="domain" description="SGNH hydrolase-type esterase" evidence="2">
    <location>
        <begin position="50"/>
        <end position="252"/>
    </location>
</feature>
<dbReference type="Proteomes" id="UP001321861">
    <property type="component" value="Chromosome"/>
</dbReference>
<dbReference type="InterPro" id="IPR013830">
    <property type="entry name" value="SGNH_hydro"/>
</dbReference>
<feature type="transmembrane region" description="Helical" evidence="1">
    <location>
        <begin position="12"/>
        <end position="30"/>
    </location>
</feature>
<dbReference type="InterPro" id="IPR036514">
    <property type="entry name" value="SGNH_hydro_sf"/>
</dbReference>
<dbReference type="GO" id="GO:0004622">
    <property type="term" value="F:phosphatidylcholine lysophospholipase activity"/>
    <property type="evidence" value="ECO:0007669"/>
    <property type="project" value="TreeGrafter"/>
</dbReference>
<protein>
    <submittedName>
        <fullName evidence="3">Lipase/acylhydrolase</fullName>
    </submittedName>
</protein>